<dbReference type="EMBL" id="BKCF01000004">
    <property type="protein sequence ID" value="GEQ86628.1"/>
    <property type="molecule type" value="Genomic_DNA"/>
</dbReference>
<dbReference type="OrthoDB" id="1489643at2"/>
<evidence type="ECO:0008006" key="3">
    <source>
        <dbReference type="Google" id="ProtNLM"/>
    </source>
</evidence>
<evidence type="ECO:0000313" key="1">
    <source>
        <dbReference type="EMBL" id="GEQ86628.1"/>
    </source>
</evidence>
<evidence type="ECO:0000313" key="2">
    <source>
        <dbReference type="Proteomes" id="UP000326994"/>
    </source>
</evidence>
<keyword evidence="2" id="KW-1185">Reference proteome</keyword>
<dbReference type="Proteomes" id="UP000326994">
    <property type="component" value="Unassembled WGS sequence"/>
</dbReference>
<gene>
    <name evidence="1" type="ORF">ULMS_21360</name>
</gene>
<protein>
    <recommendedName>
        <fullName evidence="3">Lipoprotein</fullName>
    </recommendedName>
</protein>
<proteinExistence type="predicted"/>
<sequence>MKNFIIILLVAMLFASCNSTKRNLRLLSEGEYEQAIELAVKKLQKDKSAGKNDARIVLLEDAFAKAIDEDTRSISFLKKQNTPQATRKIFYTYQNMEYYQSMIRPLLPLHSASLNRYAKFKMVDYSNDIILAKNNYLNALYNEADIYMNRQTIDDYRTAYNIYCDIDELQSNYKNVTQLKDDARFYGTDFVHVQLYNRSGQLIPLRLERDLLDFNTYGLDDFWTQYHSVKERDIDYNFGVEFDIREISVAPERMSEVEERRSKRIKDGWEYVYDRRGNVKKDSLGNDIKIDKYITVNARITFTTQTKATIIGGDVVYKDLVKNRLLNRYPMASEFIFENEFARFRGDERALTPEDRKFLKRDYIPFPTSEQMVFDAGEDLKLRLKDILKNNGFR</sequence>
<comment type="caution">
    <text evidence="1">The sequence shown here is derived from an EMBL/GenBank/DDBJ whole genome shotgun (WGS) entry which is preliminary data.</text>
</comment>
<reference evidence="1 2" key="1">
    <citation type="submission" date="2019-08" db="EMBL/GenBank/DDBJ databases">
        <title>Ulvibacter marinistellae sp. nov., isolated from a starfish, Patiria pectinifera.</title>
        <authorList>
            <person name="Kawano K."/>
            <person name="Ushijima N."/>
            <person name="Kihara M."/>
            <person name="Itoh H."/>
        </authorList>
    </citation>
    <scope>NUCLEOTIDE SEQUENCE [LARGE SCALE GENOMIC DNA]</scope>
    <source>
        <strain evidence="1 2">KK4</strain>
    </source>
</reference>
<organism evidence="1 2">
    <name type="scientific">Patiriisocius marinistellae</name>
    <dbReference type="NCBI Taxonomy" id="2494560"/>
    <lineage>
        <taxon>Bacteria</taxon>
        <taxon>Pseudomonadati</taxon>
        <taxon>Bacteroidota</taxon>
        <taxon>Flavobacteriia</taxon>
        <taxon>Flavobacteriales</taxon>
        <taxon>Flavobacteriaceae</taxon>
        <taxon>Patiriisocius</taxon>
    </lineage>
</organism>
<name>A0A5J4FZ08_9FLAO</name>
<dbReference type="PROSITE" id="PS51257">
    <property type="entry name" value="PROKAR_LIPOPROTEIN"/>
    <property type="match status" value="1"/>
</dbReference>
<dbReference type="AlphaFoldDB" id="A0A5J4FZ08"/>
<dbReference type="RefSeq" id="WP_151894558.1">
    <property type="nucleotide sequence ID" value="NZ_BKCF01000004.1"/>
</dbReference>
<accession>A0A5J4FZ08</accession>